<dbReference type="AlphaFoldDB" id="A0A3D2XCZ5"/>
<evidence type="ECO:0000256" key="1">
    <source>
        <dbReference type="ARBA" id="ARBA00022729"/>
    </source>
</evidence>
<dbReference type="Pfam" id="PF02638">
    <property type="entry name" value="GHL10"/>
    <property type="match status" value="1"/>
</dbReference>
<organism evidence="4 5">
    <name type="scientific">Lachnoclostridium phytofermentans</name>
    <dbReference type="NCBI Taxonomy" id="66219"/>
    <lineage>
        <taxon>Bacteria</taxon>
        <taxon>Bacillati</taxon>
        <taxon>Bacillota</taxon>
        <taxon>Clostridia</taxon>
        <taxon>Lachnospirales</taxon>
        <taxon>Lachnospiraceae</taxon>
    </lineage>
</organism>
<comment type="caution">
    <text evidence="4">The sequence shown here is derived from an EMBL/GenBank/DDBJ whole genome shotgun (WGS) entry which is preliminary data.</text>
</comment>
<dbReference type="SUPFAM" id="SSF51445">
    <property type="entry name" value="(Trans)glycosidases"/>
    <property type="match status" value="1"/>
</dbReference>
<dbReference type="InterPro" id="IPR052177">
    <property type="entry name" value="Divisome_Glycosyl_Hydrolase"/>
</dbReference>
<dbReference type="PANTHER" id="PTHR43405">
    <property type="entry name" value="GLYCOSYL HYDROLASE DIGH"/>
    <property type="match status" value="1"/>
</dbReference>
<feature type="domain" description="Glycosyl hydrolase-like 10" evidence="3">
    <location>
        <begin position="125"/>
        <end position="441"/>
    </location>
</feature>
<accession>A0A3D2XCZ5</accession>
<keyword evidence="1 2" id="KW-0732">Signal</keyword>
<evidence type="ECO:0000313" key="5">
    <source>
        <dbReference type="Proteomes" id="UP000262969"/>
    </source>
</evidence>
<name>A0A3D2XCZ5_9FIRM</name>
<dbReference type="EMBL" id="DPVV01000577">
    <property type="protein sequence ID" value="HCL04208.1"/>
    <property type="molecule type" value="Genomic_DNA"/>
</dbReference>
<reference evidence="4 5" key="1">
    <citation type="journal article" date="2018" name="Nat. Biotechnol.">
        <title>A standardized bacterial taxonomy based on genome phylogeny substantially revises the tree of life.</title>
        <authorList>
            <person name="Parks D.H."/>
            <person name="Chuvochina M."/>
            <person name="Waite D.W."/>
            <person name="Rinke C."/>
            <person name="Skarshewski A."/>
            <person name="Chaumeil P.A."/>
            <person name="Hugenholtz P."/>
        </authorList>
    </citation>
    <scope>NUCLEOTIDE SEQUENCE [LARGE SCALE GENOMIC DNA]</scope>
    <source>
        <strain evidence="4">UBA11728</strain>
    </source>
</reference>
<protein>
    <recommendedName>
        <fullName evidence="3">Glycosyl hydrolase-like 10 domain-containing protein</fullName>
    </recommendedName>
</protein>
<dbReference type="Proteomes" id="UP000262969">
    <property type="component" value="Unassembled WGS sequence"/>
</dbReference>
<evidence type="ECO:0000256" key="2">
    <source>
        <dbReference type="SAM" id="SignalP"/>
    </source>
</evidence>
<feature type="signal peptide" evidence="2">
    <location>
        <begin position="1"/>
        <end position="31"/>
    </location>
</feature>
<sequence length="491" mass="56773">MNTMFKRKWKFILAWMLLFVFAINQAVPAMAATEEVTEPTIKATYRVLNQKATVTYEVNSEVKLKSVTYLQGLVTLENSIRWSVSGKKLSESGSFDVKKSGYYTLRAEDVNGGVTLQNIYVDMEFKAVWISYLEFKSTGYTKDEFEAQIDEMFDNVVDMGMNAVIVHVRPFGDAMYDSSYFPWSKYISGTQGKDPGFDPLEYMVEAAHDRGLQFHAWLNPYRVTTKNTDVKTLAANNPARKWLTDKKTANDRNVLSFDGNLYYNPAVTEVRTLIRNGVLEIVQNYDVDGIHFDDYFYPTLGSNYEKIFDAPEYKTYVASCKAHGEKILPIDEWRRQNVNLLVKGIYSEIKNENPDVVFGISPGGFLDTLRMKDRYYVDVDRWLSEPGYVDYICPQLYWSFEHKQYPFDGILNRWLELRKNTDVNVYVGIPVYKSASNDEPDFKKNANILADMIKTCRDTKLVDGYMFFRYDNFYSNTAQKAVNNLLKVLNK</sequence>
<feature type="chain" id="PRO_5017825836" description="Glycosyl hydrolase-like 10 domain-containing protein" evidence="2">
    <location>
        <begin position="32"/>
        <end position="491"/>
    </location>
</feature>
<proteinExistence type="predicted"/>
<gene>
    <name evidence="4" type="ORF">DHW61_17680</name>
</gene>
<evidence type="ECO:0000313" key="4">
    <source>
        <dbReference type="EMBL" id="HCL04208.1"/>
    </source>
</evidence>
<dbReference type="InterPro" id="IPR003790">
    <property type="entry name" value="GHL10"/>
</dbReference>
<dbReference type="InterPro" id="IPR017853">
    <property type="entry name" value="GH"/>
</dbReference>
<evidence type="ECO:0000259" key="3">
    <source>
        <dbReference type="Pfam" id="PF02638"/>
    </source>
</evidence>
<dbReference type="Gene3D" id="3.20.20.80">
    <property type="entry name" value="Glycosidases"/>
    <property type="match status" value="1"/>
</dbReference>
<dbReference type="PANTHER" id="PTHR43405:SF1">
    <property type="entry name" value="GLYCOSYL HYDROLASE DIGH"/>
    <property type="match status" value="1"/>
</dbReference>